<organism evidence="1 2">
    <name type="scientific">Cohnella silvisoli</name>
    <dbReference type="NCBI Taxonomy" id="2873699"/>
    <lineage>
        <taxon>Bacteria</taxon>
        <taxon>Bacillati</taxon>
        <taxon>Bacillota</taxon>
        <taxon>Bacilli</taxon>
        <taxon>Bacillales</taxon>
        <taxon>Paenibacillaceae</taxon>
        <taxon>Cohnella</taxon>
    </lineage>
</organism>
<name>A0ABV1KW84_9BACL</name>
<comment type="caution">
    <text evidence="1">The sequence shown here is derived from an EMBL/GenBank/DDBJ whole genome shotgun (WGS) entry which is preliminary data.</text>
</comment>
<dbReference type="EMBL" id="JASKHM010000008">
    <property type="protein sequence ID" value="MEQ4483742.1"/>
    <property type="molecule type" value="Genomic_DNA"/>
</dbReference>
<protein>
    <submittedName>
        <fullName evidence="1">DUF1292 domain-containing protein</fullName>
    </submittedName>
</protein>
<sequence length="101" mass="11334">MVNKGKEELSTLRQAYGDEVELQGDDGASQLFRIMAELNLNGNNYAILQSEAMKQEDEIEAFRVVADPSGDVQLETITDEDEWEQVAEAYDDSRFGSDDQP</sequence>
<dbReference type="Proteomes" id="UP001493487">
    <property type="component" value="Unassembled WGS sequence"/>
</dbReference>
<dbReference type="Pfam" id="PF06949">
    <property type="entry name" value="DUF1292"/>
    <property type="match status" value="1"/>
</dbReference>
<dbReference type="InterPro" id="IPR009711">
    <property type="entry name" value="UPF0473"/>
</dbReference>
<gene>
    <name evidence="1" type="ORF">QJS35_15205</name>
</gene>
<evidence type="ECO:0000313" key="2">
    <source>
        <dbReference type="Proteomes" id="UP001493487"/>
    </source>
</evidence>
<evidence type="ECO:0000313" key="1">
    <source>
        <dbReference type="EMBL" id="MEQ4483742.1"/>
    </source>
</evidence>
<proteinExistence type="predicted"/>
<keyword evidence="2" id="KW-1185">Reference proteome</keyword>
<dbReference type="RefSeq" id="WP_232186089.1">
    <property type="nucleotide sequence ID" value="NZ_JAIOAP010000007.1"/>
</dbReference>
<reference evidence="1 2" key="1">
    <citation type="journal article" date="2023" name="Genome Announc.">
        <title>Pan-Genome Analyses of the Genus Cohnella and Proposal of the Novel Species Cohnella silvisoli sp. nov., Isolated from Forest Soil.</title>
        <authorList>
            <person name="Wang C."/>
            <person name="Mao L."/>
            <person name="Bao G."/>
            <person name="Zhu H."/>
        </authorList>
    </citation>
    <scope>NUCLEOTIDE SEQUENCE [LARGE SCALE GENOMIC DNA]</scope>
    <source>
        <strain evidence="1 2">NL03-T5-1</strain>
    </source>
</reference>
<accession>A0ABV1KW84</accession>